<protein>
    <recommendedName>
        <fullName evidence="2">Reverse transcriptase domain-containing protein</fullName>
    </recommendedName>
</protein>
<organism evidence="1">
    <name type="scientific">Cacopsylla melanoneura</name>
    <dbReference type="NCBI Taxonomy" id="428564"/>
    <lineage>
        <taxon>Eukaryota</taxon>
        <taxon>Metazoa</taxon>
        <taxon>Ecdysozoa</taxon>
        <taxon>Arthropoda</taxon>
        <taxon>Hexapoda</taxon>
        <taxon>Insecta</taxon>
        <taxon>Pterygota</taxon>
        <taxon>Neoptera</taxon>
        <taxon>Paraneoptera</taxon>
        <taxon>Hemiptera</taxon>
        <taxon>Sternorrhyncha</taxon>
        <taxon>Psylloidea</taxon>
        <taxon>Psyllidae</taxon>
        <taxon>Psyllinae</taxon>
        <taxon>Cacopsylla</taxon>
    </lineage>
</organism>
<dbReference type="PANTHER" id="PTHR47510">
    <property type="entry name" value="REVERSE TRANSCRIPTASE DOMAIN-CONTAINING PROTEIN"/>
    <property type="match status" value="1"/>
</dbReference>
<sequence>MSDKKVIKGLPSVMHHEGVSSSDKQEIANLFAKNFATVYSEEIIVPNEYNYDRTNNLDHNNIQFQVNDIRNSLIEMKERAASGTDEIPAIYFKKCAHPLAGPLTLLFNWSLQTGNVPERWKVALITPIFKSGPKNEIKNYRGVSLISIIPKLLEKLVYDKINPILNPLIIDNQHGFMQHRSTLTNLLSFNNYVCKSLGSGCQVDCIYTDFLKLAGTS</sequence>
<proteinExistence type="predicted"/>
<evidence type="ECO:0008006" key="2">
    <source>
        <dbReference type="Google" id="ProtNLM"/>
    </source>
</evidence>
<evidence type="ECO:0000313" key="1">
    <source>
        <dbReference type="EMBL" id="CAG6745955.1"/>
    </source>
</evidence>
<dbReference type="EMBL" id="HBUF01507285">
    <property type="protein sequence ID" value="CAG6745955.1"/>
    <property type="molecule type" value="Transcribed_RNA"/>
</dbReference>
<reference evidence="1" key="1">
    <citation type="submission" date="2021-05" db="EMBL/GenBank/DDBJ databases">
        <authorList>
            <person name="Alioto T."/>
            <person name="Alioto T."/>
            <person name="Gomez Garrido J."/>
        </authorList>
    </citation>
    <scope>NUCLEOTIDE SEQUENCE</scope>
</reference>
<name>A0A8D8ZEB2_9HEMI</name>
<dbReference type="PANTHER" id="PTHR47510:SF3">
    <property type="entry name" value="ENDO_EXONUCLEASE_PHOSPHATASE DOMAIN-CONTAINING PROTEIN"/>
    <property type="match status" value="1"/>
</dbReference>
<dbReference type="AlphaFoldDB" id="A0A8D8ZEB2"/>
<accession>A0A8D8ZEB2</accession>